<dbReference type="InterPro" id="IPR009636">
    <property type="entry name" value="SCAF"/>
</dbReference>
<proteinExistence type="predicted"/>
<dbReference type="AlphaFoldDB" id="A0A2K9P3T9"/>
<dbReference type="Proteomes" id="UP000235589">
    <property type="component" value="Chromosome"/>
</dbReference>
<sequence length="202" mass="22575">MDKAFLKELGIEDENITKIIKAHNEEIKDSYVPLSRFNAVNEDKKEAERKAKELKSQLDGLDNVDVAELENTIETLKNENKTAQENHEKELRNIKIDYALDKALIDAKAKNIKAVKAFFNLDELELDNDNIKDIDDKIKALAEDDTTSFLFGSDESSKGKFKGVNPVQVPGAGSGQSDDDSVGSMYAQKYNAKFGVTNNENE</sequence>
<accession>A0A2K9P3T9</accession>
<gene>
    <name evidence="3" type="ORF">B9O19_01769</name>
</gene>
<reference evidence="3 4" key="1">
    <citation type="submission" date="2017-04" db="EMBL/GenBank/DDBJ databases">
        <title>Monoglobus pectinilyticus 14 draft genome.</title>
        <authorList>
            <person name="Kim C."/>
            <person name="Rosendale D.I."/>
            <person name="Kelly W.J."/>
            <person name="Tannock G.W."/>
            <person name="Patchett M.L."/>
            <person name="Jordens J.Z."/>
        </authorList>
    </citation>
    <scope>NUCLEOTIDE SEQUENCE [LARGE SCALE GENOMIC DNA]</scope>
    <source>
        <strain evidence="3 4">14</strain>
    </source>
</reference>
<evidence type="ECO:0000256" key="1">
    <source>
        <dbReference type="SAM" id="Coils"/>
    </source>
</evidence>
<keyword evidence="1" id="KW-0175">Coiled coil</keyword>
<organism evidence="3 4">
    <name type="scientific">Monoglobus pectinilyticus</name>
    <dbReference type="NCBI Taxonomy" id="1981510"/>
    <lineage>
        <taxon>Bacteria</taxon>
        <taxon>Bacillati</taxon>
        <taxon>Bacillota</taxon>
        <taxon>Clostridia</taxon>
        <taxon>Monoglobales</taxon>
        <taxon>Monoglobaceae</taxon>
        <taxon>Monoglobus</taxon>
    </lineage>
</organism>
<dbReference type="EMBL" id="CP020991">
    <property type="protein sequence ID" value="AUO19923.1"/>
    <property type="molecule type" value="Genomic_DNA"/>
</dbReference>
<dbReference type="Pfam" id="PF06810">
    <property type="entry name" value="Phage_scaffold"/>
    <property type="match status" value="1"/>
</dbReference>
<keyword evidence="4" id="KW-1185">Reference proteome</keyword>
<dbReference type="OrthoDB" id="2365850at2"/>
<evidence type="ECO:0000256" key="2">
    <source>
        <dbReference type="SAM" id="MobiDB-lite"/>
    </source>
</evidence>
<evidence type="ECO:0000313" key="3">
    <source>
        <dbReference type="EMBL" id="AUO19923.1"/>
    </source>
</evidence>
<feature type="coiled-coil region" evidence="1">
    <location>
        <begin position="37"/>
        <end position="93"/>
    </location>
</feature>
<name>A0A2K9P3T9_9FIRM</name>
<protein>
    <submittedName>
        <fullName evidence="3">Minor structural GP20 protein</fullName>
    </submittedName>
</protein>
<dbReference type="GeneID" id="98063150"/>
<evidence type="ECO:0000313" key="4">
    <source>
        <dbReference type="Proteomes" id="UP000235589"/>
    </source>
</evidence>
<dbReference type="RefSeq" id="WP_102366083.1">
    <property type="nucleotide sequence ID" value="NZ_CP020991.1"/>
</dbReference>
<feature type="region of interest" description="Disordered" evidence="2">
    <location>
        <begin position="154"/>
        <end position="183"/>
    </location>
</feature>
<dbReference type="KEGG" id="mpec:B9O19_01769"/>